<evidence type="ECO:0000313" key="6">
    <source>
        <dbReference type="Proteomes" id="UP000515158"/>
    </source>
</evidence>
<feature type="region of interest" description="Disordered" evidence="3">
    <location>
        <begin position="414"/>
        <end position="433"/>
    </location>
</feature>
<evidence type="ECO:0000256" key="3">
    <source>
        <dbReference type="SAM" id="MobiDB-lite"/>
    </source>
</evidence>
<name>A0A6P9ADN8_THRPL</name>
<dbReference type="SUPFAM" id="SSF57716">
    <property type="entry name" value="Glucocorticoid receptor-like (DNA-binding domain)"/>
    <property type="match status" value="1"/>
</dbReference>
<feature type="compositionally biased region" description="Polar residues" evidence="3">
    <location>
        <begin position="340"/>
        <end position="371"/>
    </location>
</feature>
<dbReference type="PROSITE" id="PS50157">
    <property type="entry name" value="ZINC_FINGER_C2H2_2"/>
    <property type="match status" value="1"/>
</dbReference>
<dbReference type="GeneID" id="117653804"/>
<feature type="compositionally biased region" description="Low complexity" evidence="3">
    <location>
        <begin position="271"/>
        <end position="283"/>
    </location>
</feature>
<feature type="region of interest" description="Disordered" evidence="3">
    <location>
        <begin position="155"/>
        <end position="209"/>
    </location>
</feature>
<dbReference type="SMART" id="SM00868">
    <property type="entry name" value="zf-AD"/>
    <property type="match status" value="1"/>
</dbReference>
<evidence type="ECO:0000313" key="7">
    <source>
        <dbReference type="RefSeq" id="XP_034255610.1"/>
    </source>
</evidence>
<feature type="region of interest" description="Disordered" evidence="3">
    <location>
        <begin position="340"/>
        <end position="394"/>
    </location>
</feature>
<feature type="domain" description="ZAD" evidence="5">
    <location>
        <begin position="7"/>
        <end position="82"/>
    </location>
</feature>
<reference evidence="7" key="1">
    <citation type="submission" date="2025-08" db="UniProtKB">
        <authorList>
            <consortium name="RefSeq"/>
        </authorList>
    </citation>
    <scope>IDENTIFICATION</scope>
    <source>
        <tissue evidence="7">Total insect</tissue>
    </source>
</reference>
<feature type="region of interest" description="Disordered" evidence="3">
    <location>
        <begin position="226"/>
        <end position="283"/>
    </location>
</feature>
<feature type="compositionally biased region" description="Polar residues" evidence="3">
    <location>
        <begin position="261"/>
        <end position="270"/>
    </location>
</feature>
<dbReference type="GO" id="GO:0005634">
    <property type="term" value="C:nucleus"/>
    <property type="evidence" value="ECO:0007669"/>
    <property type="project" value="InterPro"/>
</dbReference>
<feature type="compositionally biased region" description="Polar residues" evidence="3">
    <location>
        <begin position="170"/>
        <end position="195"/>
    </location>
</feature>
<evidence type="ECO:0000259" key="5">
    <source>
        <dbReference type="PROSITE" id="PS51915"/>
    </source>
</evidence>
<dbReference type="PROSITE" id="PS51915">
    <property type="entry name" value="ZAD"/>
    <property type="match status" value="1"/>
</dbReference>
<evidence type="ECO:0000256" key="2">
    <source>
        <dbReference type="PROSITE-ProRule" id="PRU01263"/>
    </source>
</evidence>
<dbReference type="Gene3D" id="3.40.1800.20">
    <property type="match status" value="1"/>
</dbReference>
<sequence length="574" mass="62012">MSQANTLICRLCGSQNGVFINIFESSPANDCIEKIEAVVPDVVILRDDSLSKFICHRCVSKVKEFYDFKAACLRTQKVLKNKLPWLSSGQKTAPLRAVSPTIKFIGGPLAYPFGQKEPEVEVLTLSDDEDVEGNASLNVDQPSGHKQPQVVRSLETNSLPGPVPLEDSRTQPSLGWNGNTPPGMGTQNSTVQSATARMGSGRKITPSRSFRSVLQFDQQAAVNQPGYHYYPETDSEPCALPPTKRTRRQSQFRSPKKAESDNLSVTNRSIAASSTSSPAATPSVITRASSVATPSTISRTLSVATPSTISRTLSVATPSTISRTSSLATPSTISRTLSVATPSTISRASSVATPSTISRPSSVATSSTVSRPSDVGTPTYMSESSSVARPSSTSDHYLRDVSFVPIANTVSTPRPFENAFAPDGENNNLTEDRHSSCTLVSGNKVCDRPVQPKPKPKPKSKKKPVELTEADVNNIRSKYPTIEPVKICGNTIIFTCTLCNKMLLTEEAICNHECLSSQVTEAKNSSGQCDCDSSYVELSSDDETTNDTERHMCTICSRLFHSSSRLQKHLETHP</sequence>
<dbReference type="InterPro" id="IPR012934">
    <property type="entry name" value="Znf_AD"/>
</dbReference>
<accession>A0A6P9ADN8</accession>
<dbReference type="OrthoDB" id="8197726at2759"/>
<organism evidence="7">
    <name type="scientific">Thrips palmi</name>
    <name type="common">Melon thrips</name>
    <dbReference type="NCBI Taxonomy" id="161013"/>
    <lineage>
        <taxon>Eukaryota</taxon>
        <taxon>Metazoa</taxon>
        <taxon>Ecdysozoa</taxon>
        <taxon>Arthropoda</taxon>
        <taxon>Hexapoda</taxon>
        <taxon>Insecta</taxon>
        <taxon>Pterygota</taxon>
        <taxon>Neoptera</taxon>
        <taxon>Paraneoptera</taxon>
        <taxon>Thysanoptera</taxon>
        <taxon>Terebrantia</taxon>
        <taxon>Thripoidea</taxon>
        <taxon>Thripidae</taxon>
        <taxon>Thrips</taxon>
    </lineage>
</organism>
<dbReference type="Pfam" id="PF07776">
    <property type="entry name" value="zf-AD"/>
    <property type="match status" value="1"/>
</dbReference>
<feature type="domain" description="C2H2-type" evidence="4">
    <location>
        <begin position="551"/>
        <end position="574"/>
    </location>
</feature>
<dbReference type="InterPro" id="IPR013087">
    <property type="entry name" value="Znf_C2H2_type"/>
</dbReference>
<feature type="region of interest" description="Disordered" evidence="3">
    <location>
        <begin position="442"/>
        <end position="467"/>
    </location>
</feature>
<proteinExistence type="predicted"/>
<dbReference type="AlphaFoldDB" id="A0A6P9ADN8"/>
<evidence type="ECO:0000259" key="4">
    <source>
        <dbReference type="PROSITE" id="PS50157"/>
    </source>
</evidence>
<keyword evidence="6" id="KW-1185">Reference proteome</keyword>
<feature type="binding site" evidence="2">
    <location>
        <position position="55"/>
    </location>
    <ligand>
        <name>Zn(2+)</name>
        <dbReference type="ChEBI" id="CHEBI:29105"/>
    </ligand>
</feature>
<dbReference type="RefSeq" id="XP_034255610.1">
    <property type="nucleotide sequence ID" value="XM_034399719.1"/>
</dbReference>
<feature type="binding site" evidence="2">
    <location>
        <position position="9"/>
    </location>
    <ligand>
        <name>Zn(2+)</name>
        <dbReference type="ChEBI" id="CHEBI:29105"/>
    </ligand>
</feature>
<dbReference type="PROSITE" id="PS00028">
    <property type="entry name" value="ZINC_FINGER_C2H2_1"/>
    <property type="match status" value="1"/>
</dbReference>
<keyword evidence="1" id="KW-0863">Zinc-finger</keyword>
<keyword evidence="2" id="KW-0479">Metal-binding</keyword>
<feature type="binding site" evidence="2">
    <location>
        <position position="58"/>
    </location>
    <ligand>
        <name>Zn(2+)</name>
        <dbReference type="ChEBI" id="CHEBI:29105"/>
    </ligand>
</feature>
<gene>
    <name evidence="7" type="primary">LOC117653804</name>
</gene>
<feature type="compositionally biased region" description="Polar residues" evidence="3">
    <location>
        <begin position="379"/>
        <end position="394"/>
    </location>
</feature>
<feature type="binding site" evidence="2">
    <location>
        <position position="12"/>
    </location>
    <ligand>
        <name>Zn(2+)</name>
        <dbReference type="ChEBI" id="CHEBI:29105"/>
    </ligand>
</feature>
<dbReference type="GO" id="GO:0008270">
    <property type="term" value="F:zinc ion binding"/>
    <property type="evidence" value="ECO:0007669"/>
    <property type="project" value="UniProtKB-UniRule"/>
</dbReference>
<keyword evidence="2" id="KW-0862">Zinc</keyword>
<dbReference type="KEGG" id="tpal:117653804"/>
<evidence type="ECO:0000256" key="1">
    <source>
        <dbReference type="PROSITE-ProRule" id="PRU00042"/>
    </source>
</evidence>
<dbReference type="Proteomes" id="UP000515158">
    <property type="component" value="Unplaced"/>
</dbReference>
<protein>
    <submittedName>
        <fullName evidence="7">Flocculation protein FLO11-like</fullName>
    </submittedName>
</protein>
<dbReference type="InParanoid" id="A0A6P9ADN8"/>